<dbReference type="GO" id="GO:0003677">
    <property type="term" value="F:DNA binding"/>
    <property type="evidence" value="ECO:0007669"/>
    <property type="project" value="UniProtKB-KW"/>
</dbReference>
<evidence type="ECO:0000259" key="6">
    <source>
        <dbReference type="PROSITE" id="PS50937"/>
    </source>
</evidence>
<dbReference type="PANTHER" id="PTHR30204">
    <property type="entry name" value="REDOX-CYCLING DRUG-SENSING TRANSCRIPTIONAL ACTIVATOR SOXR"/>
    <property type="match status" value="1"/>
</dbReference>
<proteinExistence type="predicted"/>
<keyword evidence="2" id="KW-0805">Transcription regulation</keyword>
<dbReference type="InterPro" id="IPR047057">
    <property type="entry name" value="MerR_fam"/>
</dbReference>
<name>A0A0S4QRX1_9ACTN</name>
<accession>A0A0S4QRX1</accession>
<keyword evidence="8" id="KW-1185">Reference proteome</keyword>
<dbReference type="AlphaFoldDB" id="A0A0S4QRX1"/>
<protein>
    <submittedName>
        <fullName evidence="7">DNA-binding transcriptional regulator, MerR family</fullName>
    </submittedName>
</protein>
<keyword evidence="3 7" id="KW-0238">DNA-binding</keyword>
<evidence type="ECO:0000256" key="2">
    <source>
        <dbReference type="ARBA" id="ARBA00023015"/>
    </source>
</evidence>
<sequence>MLGSPLPATARQPNPPRPARSRQPHSHPARDTDVRVELSTTGNITPSSAHRGSYEIGEVATLVGLSLRTVRFYEEAGLLVAVGQADGGGPLYDDDALDRFLLIKKMKPLGFTLDEMRALVGLREEIEQDGLPRQRREELHERLSAWVSLAEDKLASLQEQVRVAEDFMVTLHDDSVRARLRFDADPDAY</sequence>
<dbReference type="GO" id="GO:0003700">
    <property type="term" value="F:DNA-binding transcription factor activity"/>
    <property type="evidence" value="ECO:0007669"/>
    <property type="project" value="InterPro"/>
</dbReference>
<dbReference type="PROSITE" id="PS00552">
    <property type="entry name" value="HTH_MERR_1"/>
    <property type="match status" value="1"/>
</dbReference>
<dbReference type="Proteomes" id="UP000198802">
    <property type="component" value="Unassembled WGS sequence"/>
</dbReference>
<dbReference type="EMBL" id="FAOZ01000018">
    <property type="protein sequence ID" value="CUU58337.1"/>
    <property type="molecule type" value="Genomic_DNA"/>
</dbReference>
<evidence type="ECO:0000256" key="5">
    <source>
        <dbReference type="SAM" id="MobiDB-lite"/>
    </source>
</evidence>
<gene>
    <name evidence="7" type="ORF">Ga0074812_118109</name>
</gene>
<dbReference type="Gene3D" id="1.10.1660.10">
    <property type="match status" value="1"/>
</dbReference>
<evidence type="ECO:0000256" key="3">
    <source>
        <dbReference type="ARBA" id="ARBA00023125"/>
    </source>
</evidence>
<dbReference type="InterPro" id="IPR000551">
    <property type="entry name" value="MerR-type_HTH_dom"/>
</dbReference>
<keyword evidence="1" id="KW-0678">Repressor</keyword>
<dbReference type="SMART" id="SM00422">
    <property type="entry name" value="HTH_MERR"/>
    <property type="match status" value="1"/>
</dbReference>
<keyword evidence="4" id="KW-0804">Transcription</keyword>
<dbReference type="PANTHER" id="PTHR30204:SF69">
    <property type="entry name" value="MERR-FAMILY TRANSCRIPTIONAL REGULATOR"/>
    <property type="match status" value="1"/>
</dbReference>
<feature type="region of interest" description="Disordered" evidence="5">
    <location>
        <begin position="1"/>
        <end position="49"/>
    </location>
</feature>
<organism evidence="7 8">
    <name type="scientific">Parafrankia irregularis</name>
    <dbReference type="NCBI Taxonomy" id="795642"/>
    <lineage>
        <taxon>Bacteria</taxon>
        <taxon>Bacillati</taxon>
        <taxon>Actinomycetota</taxon>
        <taxon>Actinomycetes</taxon>
        <taxon>Frankiales</taxon>
        <taxon>Frankiaceae</taxon>
        <taxon>Parafrankia</taxon>
    </lineage>
</organism>
<dbReference type="InterPro" id="IPR009061">
    <property type="entry name" value="DNA-bd_dom_put_sf"/>
</dbReference>
<reference evidence="8" key="1">
    <citation type="submission" date="2015-11" db="EMBL/GenBank/DDBJ databases">
        <authorList>
            <person name="Varghese N."/>
        </authorList>
    </citation>
    <scope>NUCLEOTIDE SEQUENCE [LARGE SCALE GENOMIC DNA]</scope>
    <source>
        <strain evidence="8">DSM 45899</strain>
    </source>
</reference>
<feature type="compositionally biased region" description="Polar residues" evidence="5">
    <location>
        <begin position="38"/>
        <end position="49"/>
    </location>
</feature>
<evidence type="ECO:0000313" key="8">
    <source>
        <dbReference type="Proteomes" id="UP000198802"/>
    </source>
</evidence>
<dbReference type="CDD" id="cd00592">
    <property type="entry name" value="HTH_MerR-like"/>
    <property type="match status" value="1"/>
</dbReference>
<dbReference type="SUPFAM" id="SSF46955">
    <property type="entry name" value="Putative DNA-binding domain"/>
    <property type="match status" value="1"/>
</dbReference>
<evidence type="ECO:0000313" key="7">
    <source>
        <dbReference type="EMBL" id="CUU58337.1"/>
    </source>
</evidence>
<evidence type="ECO:0000256" key="4">
    <source>
        <dbReference type="ARBA" id="ARBA00023163"/>
    </source>
</evidence>
<evidence type="ECO:0000256" key="1">
    <source>
        <dbReference type="ARBA" id="ARBA00022491"/>
    </source>
</evidence>
<dbReference type="Pfam" id="PF13411">
    <property type="entry name" value="MerR_1"/>
    <property type="match status" value="1"/>
</dbReference>
<feature type="domain" description="HTH merR-type" evidence="6">
    <location>
        <begin position="53"/>
        <end position="122"/>
    </location>
</feature>
<dbReference type="PRINTS" id="PR00040">
    <property type="entry name" value="HTHMERR"/>
</dbReference>
<dbReference type="PROSITE" id="PS50937">
    <property type="entry name" value="HTH_MERR_2"/>
    <property type="match status" value="1"/>
</dbReference>